<protein>
    <submittedName>
        <fullName evidence="1">Uncharacterized protein</fullName>
    </submittedName>
</protein>
<name>A0ACB9DLV0_ARCLA</name>
<evidence type="ECO:0000313" key="1">
    <source>
        <dbReference type="EMBL" id="KAI3747619.1"/>
    </source>
</evidence>
<keyword evidence="2" id="KW-1185">Reference proteome</keyword>
<reference evidence="1 2" key="2">
    <citation type="journal article" date="2022" name="Mol. Ecol. Resour.">
        <title>The genomes of chicory, endive, great burdock and yacon provide insights into Asteraceae paleo-polyploidization history and plant inulin production.</title>
        <authorList>
            <person name="Fan W."/>
            <person name="Wang S."/>
            <person name="Wang H."/>
            <person name="Wang A."/>
            <person name="Jiang F."/>
            <person name="Liu H."/>
            <person name="Zhao H."/>
            <person name="Xu D."/>
            <person name="Zhang Y."/>
        </authorList>
    </citation>
    <scope>NUCLEOTIDE SEQUENCE [LARGE SCALE GENOMIC DNA]</scope>
    <source>
        <strain evidence="2">cv. Niubang</strain>
    </source>
</reference>
<dbReference type="EMBL" id="CM042049">
    <property type="protein sequence ID" value="KAI3747619.1"/>
    <property type="molecule type" value="Genomic_DNA"/>
</dbReference>
<sequence>MLVVVVPFVLVMILGLVPVWEQILESMVAMPVDYVNGDDDALYARACDDDDLRAYAFDVAHDGDDGGDDVCAYVRILGPELMLVHLMVELKKAQIHRLCLVPSSADWHKFLEDLHPEELYLCCYQQPVMSE</sequence>
<comment type="caution">
    <text evidence="1">The sequence shown here is derived from an EMBL/GenBank/DDBJ whole genome shotgun (WGS) entry which is preliminary data.</text>
</comment>
<evidence type="ECO:0000313" key="2">
    <source>
        <dbReference type="Proteomes" id="UP001055879"/>
    </source>
</evidence>
<proteinExistence type="predicted"/>
<organism evidence="1 2">
    <name type="scientific">Arctium lappa</name>
    <name type="common">Greater burdock</name>
    <name type="synonym">Lappa major</name>
    <dbReference type="NCBI Taxonomy" id="4217"/>
    <lineage>
        <taxon>Eukaryota</taxon>
        <taxon>Viridiplantae</taxon>
        <taxon>Streptophyta</taxon>
        <taxon>Embryophyta</taxon>
        <taxon>Tracheophyta</taxon>
        <taxon>Spermatophyta</taxon>
        <taxon>Magnoliopsida</taxon>
        <taxon>eudicotyledons</taxon>
        <taxon>Gunneridae</taxon>
        <taxon>Pentapetalae</taxon>
        <taxon>asterids</taxon>
        <taxon>campanulids</taxon>
        <taxon>Asterales</taxon>
        <taxon>Asteraceae</taxon>
        <taxon>Carduoideae</taxon>
        <taxon>Cardueae</taxon>
        <taxon>Arctiinae</taxon>
        <taxon>Arctium</taxon>
    </lineage>
</organism>
<gene>
    <name evidence="1" type="ORF">L6452_10142</name>
</gene>
<dbReference type="Proteomes" id="UP001055879">
    <property type="component" value="Linkage Group LG03"/>
</dbReference>
<accession>A0ACB9DLV0</accession>
<reference evidence="2" key="1">
    <citation type="journal article" date="2022" name="Mol. Ecol. Resour.">
        <title>The genomes of chicory, endive, great burdock and yacon provide insights into Asteraceae palaeo-polyploidization history and plant inulin production.</title>
        <authorList>
            <person name="Fan W."/>
            <person name="Wang S."/>
            <person name="Wang H."/>
            <person name="Wang A."/>
            <person name="Jiang F."/>
            <person name="Liu H."/>
            <person name="Zhao H."/>
            <person name="Xu D."/>
            <person name="Zhang Y."/>
        </authorList>
    </citation>
    <scope>NUCLEOTIDE SEQUENCE [LARGE SCALE GENOMIC DNA]</scope>
    <source>
        <strain evidence="2">cv. Niubang</strain>
    </source>
</reference>